<evidence type="ECO:0000313" key="3">
    <source>
        <dbReference type="Proteomes" id="UP001437256"/>
    </source>
</evidence>
<dbReference type="EMBL" id="JBBXMP010000038">
    <property type="protein sequence ID" value="KAL0066141.1"/>
    <property type="molecule type" value="Genomic_DNA"/>
</dbReference>
<accession>A0ABR2ZWN6</accession>
<comment type="caution">
    <text evidence="2">The sequence shown here is derived from an EMBL/GenBank/DDBJ whole genome shotgun (WGS) entry which is preliminary data.</text>
</comment>
<feature type="domain" description="Fungal-type protein kinase" evidence="1">
    <location>
        <begin position="145"/>
        <end position="330"/>
    </location>
</feature>
<gene>
    <name evidence="2" type="ORF">AAF712_006765</name>
</gene>
<reference evidence="2 3" key="1">
    <citation type="submission" date="2024-05" db="EMBL/GenBank/DDBJ databases">
        <title>A draft genome resource for the thread blight pathogen Marasmius tenuissimus strain MS-2.</title>
        <authorList>
            <person name="Yulfo-Soto G.E."/>
            <person name="Baruah I.K."/>
            <person name="Amoako-Attah I."/>
            <person name="Bukari Y."/>
            <person name="Meinhardt L.W."/>
            <person name="Bailey B.A."/>
            <person name="Cohen S.P."/>
        </authorList>
    </citation>
    <scope>NUCLEOTIDE SEQUENCE [LARGE SCALE GENOMIC DNA]</scope>
    <source>
        <strain evidence="2 3">MS-2</strain>
    </source>
</reference>
<evidence type="ECO:0000259" key="1">
    <source>
        <dbReference type="Pfam" id="PF17667"/>
    </source>
</evidence>
<dbReference type="InterPro" id="IPR040976">
    <property type="entry name" value="Pkinase_fungal"/>
</dbReference>
<dbReference type="Proteomes" id="UP001437256">
    <property type="component" value="Unassembled WGS sequence"/>
</dbReference>
<dbReference type="Pfam" id="PF17667">
    <property type="entry name" value="Pkinase_fungal"/>
    <property type="match status" value="1"/>
</dbReference>
<organism evidence="2 3">
    <name type="scientific">Marasmius tenuissimus</name>
    <dbReference type="NCBI Taxonomy" id="585030"/>
    <lineage>
        <taxon>Eukaryota</taxon>
        <taxon>Fungi</taxon>
        <taxon>Dikarya</taxon>
        <taxon>Basidiomycota</taxon>
        <taxon>Agaricomycotina</taxon>
        <taxon>Agaricomycetes</taxon>
        <taxon>Agaricomycetidae</taxon>
        <taxon>Agaricales</taxon>
        <taxon>Marasmiineae</taxon>
        <taxon>Marasmiaceae</taxon>
        <taxon>Marasmius</taxon>
    </lineage>
</organism>
<keyword evidence="3" id="KW-1185">Reference proteome</keyword>
<name>A0ABR2ZWN6_9AGAR</name>
<proteinExistence type="predicted"/>
<protein>
    <recommendedName>
        <fullName evidence="1">Fungal-type protein kinase domain-containing protein</fullName>
    </recommendedName>
</protein>
<sequence>MSMSPNPQLNHQRTLLRQDHASGLIECTPTDFVDTYSRRNFIDDALVDQLVEKLRSDGTLSSNGWLGLRGRKEENENDTFAPLSKVASAVATAANSCGVEEAQTFWVHPTPTKAGEFDAPGYRHLPDVRRPKENLVTESSPTKKTKEYSPWPLSVSMLGELKLHGEQAMTQTKRKSSLQPTKSCLTTQPDDSYLDSRLKGARRDFWFFCRSHIAMCNFDHHKDPQSFIKFLLAVMFGSREQLGWDPTVTRLVGTSKDGSKYVFYQYKIDGRTFHTIGNPICDLSAYHLISRATRVWEVEEVDGEDRSRLVLKDVWLYEDAKLEKEILQDLFSKLAELDKANKRKGTPTTYAEDAKPFF</sequence>
<evidence type="ECO:0000313" key="2">
    <source>
        <dbReference type="EMBL" id="KAL0066141.1"/>
    </source>
</evidence>